<dbReference type="NCBIfam" id="TIGR01965">
    <property type="entry name" value="VCBS_repeat"/>
    <property type="match status" value="2"/>
</dbReference>
<dbReference type="EMBL" id="NXIF01000101">
    <property type="protein sequence ID" value="PKI79619.1"/>
    <property type="molecule type" value="Genomic_DNA"/>
</dbReference>
<dbReference type="Gene3D" id="2.60.40.10">
    <property type="entry name" value="Immunoglobulins"/>
    <property type="match status" value="1"/>
</dbReference>
<reference evidence="1 2" key="1">
    <citation type="submission" date="2017-09" db="EMBL/GenBank/DDBJ databases">
        <title>Genomics of the genus Arcobacter.</title>
        <authorList>
            <person name="Perez-Cataluna A."/>
            <person name="Figueras M.J."/>
            <person name="Salas-Masso N."/>
        </authorList>
    </citation>
    <scope>NUCLEOTIDE SEQUENCE [LARGE SCALE GENOMIC DNA]</scope>
    <source>
        <strain evidence="1 2">DSM 18005</strain>
    </source>
</reference>
<name>A0A2N1IZ93_9BACT</name>
<feature type="non-terminal residue" evidence="1">
    <location>
        <position position="285"/>
    </location>
</feature>
<dbReference type="InterPro" id="IPR010221">
    <property type="entry name" value="VCBS_dom"/>
</dbReference>
<dbReference type="Proteomes" id="UP000233248">
    <property type="component" value="Unassembled WGS sequence"/>
</dbReference>
<dbReference type="RefSeq" id="WP_165777377.1">
    <property type="nucleotide sequence ID" value="NZ_NXIF01000101.1"/>
</dbReference>
<dbReference type="Pfam" id="PF17963">
    <property type="entry name" value="Big_9"/>
    <property type="match status" value="1"/>
</dbReference>
<dbReference type="InterPro" id="IPR013783">
    <property type="entry name" value="Ig-like_fold"/>
</dbReference>
<evidence type="ECO:0000313" key="1">
    <source>
        <dbReference type="EMBL" id="PKI79619.1"/>
    </source>
</evidence>
<gene>
    <name evidence="1" type="ORF">CP960_13590</name>
</gene>
<evidence type="ECO:0000313" key="2">
    <source>
        <dbReference type="Proteomes" id="UP000233248"/>
    </source>
</evidence>
<comment type="caution">
    <text evidence="1">The sequence shown here is derived from an EMBL/GenBank/DDBJ whole genome shotgun (WGS) entry which is preliminary data.</text>
</comment>
<organism evidence="1 2">
    <name type="scientific">Malaciobacter halophilus</name>
    <dbReference type="NCBI Taxonomy" id="197482"/>
    <lineage>
        <taxon>Bacteria</taxon>
        <taxon>Pseudomonadati</taxon>
        <taxon>Campylobacterota</taxon>
        <taxon>Epsilonproteobacteria</taxon>
        <taxon>Campylobacterales</taxon>
        <taxon>Arcobacteraceae</taxon>
        <taxon>Malaciobacter</taxon>
    </lineage>
</organism>
<proteinExistence type="predicted"/>
<keyword evidence="2" id="KW-1185">Reference proteome</keyword>
<accession>A0A2N1IZ93</accession>
<dbReference type="AlphaFoldDB" id="A0A2N1IZ93"/>
<protein>
    <submittedName>
        <fullName evidence="1">Adhesin</fullName>
    </submittedName>
</protein>
<sequence length="285" mass="29672">DNTNPTVNALNDGDTLTETFTYTVQDGDGTTSQTEVVITINGSTDSVPTVEVSDLTAEVGDNIIAEDATTAVSGTFTIAAEAGVESISVDGTTITEAQLKDLSANPVEITTSDEGGQLTITGYDESTGEVSYEYVLNQPKDHSAGEDSVIDTIAITVTDALNQTSAVDTLDILITDSTIEAVGEEHSLTEDSAITTVSGDTLSNEADPFDGDVSFVSWDSTTANYGTVTLNADGTYSYTLDNTNPTVNALNDGDTLTETFTYTVQDGDGTTSQTEVVITINGSTD</sequence>
<feature type="non-terminal residue" evidence="1">
    <location>
        <position position="1"/>
    </location>
</feature>